<dbReference type="GO" id="GO:0016020">
    <property type="term" value="C:membrane"/>
    <property type="evidence" value="ECO:0007669"/>
    <property type="project" value="UniProtKB-SubCell"/>
</dbReference>
<feature type="chain" id="PRO_5003448832" evidence="5">
    <location>
        <begin position="21"/>
        <end position="294"/>
    </location>
</feature>
<name>G3NUX7_GASAC</name>
<feature type="signal peptide" evidence="5">
    <location>
        <begin position="1"/>
        <end position="20"/>
    </location>
</feature>
<dbReference type="PANTHER" id="PTHR44991">
    <property type="entry name" value="IMMUNOGLOBULIN SUPERFAMILY MEMBER 5"/>
    <property type="match status" value="1"/>
</dbReference>
<dbReference type="InterPro" id="IPR007110">
    <property type="entry name" value="Ig-like_dom"/>
</dbReference>
<proteinExistence type="predicted"/>
<feature type="transmembrane region" description="Helical" evidence="4">
    <location>
        <begin position="225"/>
        <end position="248"/>
    </location>
</feature>
<dbReference type="Pfam" id="PF22705">
    <property type="entry name" value="C2-set_3"/>
    <property type="match status" value="1"/>
</dbReference>
<dbReference type="Bgee" id="ENSGACG00000006903">
    <property type="expression patterns" value="Expressed in liver and 2 other cell types or tissues"/>
</dbReference>
<dbReference type="PANTHER" id="PTHR44991:SF1">
    <property type="entry name" value="IMMUNOGLOBULIN SUPERFAMILY MEMBER 5"/>
    <property type="match status" value="1"/>
</dbReference>
<sequence>MDIIHLLLLLLSCIIQAVRGQVTLTPETLTVLKGKEARFTCRPSLPEWTVMVWLMNGKSVLTISNKTGALNTVHPNVTAEQSGDGWVFVINRTERHNEGSVVCDLQGITTKTANLFVQETGSVKVVLDNRLALKDSWVQFECLTAGWYPAPTVQWQVKEKEGKETKHISSSETTKLNIMATKSSDVSCLASVSALLTPLKSCARLTVVVEVGREKEEDVCSVVPLAIMSSLSALLLLLLLCICTVLWLRRRRQARAGTQEVVRSDQSVSGRSSVAEATAGKVNLGYSSDGPTGP</sequence>
<evidence type="ECO:0000313" key="7">
    <source>
        <dbReference type="Ensembl" id="ENSGACP00000009146.1"/>
    </source>
</evidence>
<dbReference type="STRING" id="69293.ENSGACP00000009146"/>
<reference evidence="7" key="1">
    <citation type="submission" date="2006-01" db="EMBL/GenBank/DDBJ databases">
        <authorList>
            <person name="Lindblad-Toh K."/>
            <person name="Mauceli E."/>
            <person name="Grabherr M."/>
            <person name="Chang J.L."/>
            <person name="Lander E.S."/>
        </authorList>
    </citation>
    <scope>NUCLEOTIDE SEQUENCE [LARGE SCALE GENOMIC DNA]</scope>
</reference>
<dbReference type="InterPro" id="IPR053896">
    <property type="entry name" value="BTN3A2-like_Ig-C"/>
</dbReference>
<protein>
    <submittedName>
        <fullName evidence="7">Immunoglobulin superfamily, member 5b</fullName>
    </submittedName>
</protein>
<evidence type="ECO:0000256" key="5">
    <source>
        <dbReference type="SAM" id="SignalP"/>
    </source>
</evidence>
<keyword evidence="2 4" id="KW-0472">Membrane</keyword>
<reference evidence="7" key="2">
    <citation type="submission" date="2024-04" db="UniProtKB">
        <authorList>
            <consortium name="Ensembl"/>
        </authorList>
    </citation>
    <scope>IDENTIFICATION</scope>
</reference>
<feature type="domain" description="Ig-like" evidence="6">
    <location>
        <begin position="20"/>
        <end position="114"/>
    </location>
</feature>
<dbReference type="SUPFAM" id="SSF48726">
    <property type="entry name" value="Immunoglobulin"/>
    <property type="match status" value="2"/>
</dbReference>
<dbReference type="InParanoid" id="G3NUX7"/>
<dbReference type="AlphaFoldDB" id="G3NUX7"/>
<dbReference type="PROSITE" id="PS50835">
    <property type="entry name" value="IG_LIKE"/>
    <property type="match status" value="1"/>
</dbReference>
<dbReference type="InterPro" id="IPR003599">
    <property type="entry name" value="Ig_sub"/>
</dbReference>
<dbReference type="Ensembl" id="ENSGACT00000009166.1">
    <property type="protein sequence ID" value="ENSGACP00000009146.1"/>
    <property type="gene ID" value="ENSGACG00000006903.1"/>
</dbReference>
<keyword evidence="4" id="KW-0812">Transmembrane</keyword>
<keyword evidence="3" id="KW-0393">Immunoglobulin domain</keyword>
<dbReference type="eggNOG" id="ENOG502S015">
    <property type="taxonomic scope" value="Eukaryota"/>
</dbReference>
<dbReference type="Gene3D" id="2.60.40.10">
    <property type="entry name" value="Immunoglobulins"/>
    <property type="match status" value="2"/>
</dbReference>
<keyword evidence="5" id="KW-0732">Signal</keyword>
<evidence type="ECO:0000256" key="2">
    <source>
        <dbReference type="ARBA" id="ARBA00023136"/>
    </source>
</evidence>
<evidence type="ECO:0000259" key="6">
    <source>
        <dbReference type="PROSITE" id="PS50835"/>
    </source>
</evidence>
<keyword evidence="4" id="KW-1133">Transmembrane helix</keyword>
<comment type="subcellular location">
    <subcellularLocation>
        <location evidence="1">Membrane</location>
    </subcellularLocation>
</comment>
<organism evidence="7">
    <name type="scientific">Gasterosteus aculeatus</name>
    <name type="common">Three-spined stickleback</name>
    <dbReference type="NCBI Taxonomy" id="69293"/>
    <lineage>
        <taxon>Eukaryota</taxon>
        <taxon>Metazoa</taxon>
        <taxon>Chordata</taxon>
        <taxon>Craniata</taxon>
        <taxon>Vertebrata</taxon>
        <taxon>Euteleostomi</taxon>
        <taxon>Actinopterygii</taxon>
        <taxon>Neopterygii</taxon>
        <taxon>Teleostei</taxon>
        <taxon>Neoteleostei</taxon>
        <taxon>Acanthomorphata</taxon>
        <taxon>Eupercaria</taxon>
        <taxon>Perciformes</taxon>
        <taxon>Cottioidei</taxon>
        <taxon>Gasterosteales</taxon>
        <taxon>Gasterosteidae</taxon>
        <taxon>Gasterosteus</taxon>
    </lineage>
</organism>
<dbReference type="OMA" id="WETRRQM"/>
<evidence type="ECO:0000256" key="4">
    <source>
        <dbReference type="SAM" id="Phobius"/>
    </source>
</evidence>
<dbReference type="InterPro" id="IPR013783">
    <property type="entry name" value="Ig-like_fold"/>
</dbReference>
<accession>G3NUX7</accession>
<dbReference type="InterPro" id="IPR036179">
    <property type="entry name" value="Ig-like_dom_sf"/>
</dbReference>
<dbReference type="SMART" id="SM00409">
    <property type="entry name" value="IG"/>
    <property type="match status" value="2"/>
</dbReference>
<evidence type="ECO:0000256" key="1">
    <source>
        <dbReference type="ARBA" id="ARBA00004370"/>
    </source>
</evidence>
<evidence type="ECO:0000256" key="3">
    <source>
        <dbReference type="ARBA" id="ARBA00023319"/>
    </source>
</evidence>